<feature type="binding site" evidence="6">
    <location>
        <position position="257"/>
    </location>
    <ligand>
        <name>Mg(2+)</name>
        <dbReference type="ChEBI" id="CHEBI:18420"/>
    </ligand>
</feature>
<gene>
    <name evidence="9" type="ORF">Zmor_003140</name>
</gene>
<reference evidence="9" key="1">
    <citation type="journal article" date="2023" name="G3 (Bethesda)">
        <title>Whole genome assemblies of Zophobas morio and Tenebrio molitor.</title>
        <authorList>
            <person name="Kaur S."/>
            <person name="Stinson S.A."/>
            <person name="diCenzo G.C."/>
        </authorList>
    </citation>
    <scope>NUCLEOTIDE SEQUENCE</scope>
    <source>
        <strain evidence="9">QUZm001</strain>
    </source>
</reference>
<dbReference type="PROSITE" id="PS51705">
    <property type="entry name" value="G_HFLX"/>
    <property type="match status" value="1"/>
</dbReference>
<proteinExistence type="predicted"/>
<dbReference type="InterPro" id="IPR025121">
    <property type="entry name" value="GTPase_HflX_N"/>
</dbReference>
<feature type="binding site" evidence="6">
    <location>
        <position position="278"/>
    </location>
    <ligand>
        <name>Mg(2+)</name>
        <dbReference type="ChEBI" id="CHEBI:18420"/>
    </ligand>
</feature>
<keyword evidence="7" id="KW-0175">Coiled coil</keyword>
<evidence type="ECO:0000256" key="6">
    <source>
        <dbReference type="PIRSR" id="PIRSR006809-2"/>
    </source>
</evidence>
<dbReference type="InterPro" id="IPR016496">
    <property type="entry name" value="GTPase_HflX"/>
</dbReference>
<evidence type="ECO:0000313" key="10">
    <source>
        <dbReference type="Proteomes" id="UP001168821"/>
    </source>
</evidence>
<evidence type="ECO:0000256" key="2">
    <source>
        <dbReference type="ARBA" id="ARBA00022741"/>
    </source>
</evidence>
<organism evidence="9 10">
    <name type="scientific">Zophobas morio</name>
    <dbReference type="NCBI Taxonomy" id="2755281"/>
    <lineage>
        <taxon>Eukaryota</taxon>
        <taxon>Metazoa</taxon>
        <taxon>Ecdysozoa</taxon>
        <taxon>Arthropoda</taxon>
        <taxon>Hexapoda</taxon>
        <taxon>Insecta</taxon>
        <taxon>Pterygota</taxon>
        <taxon>Neoptera</taxon>
        <taxon>Endopterygota</taxon>
        <taxon>Coleoptera</taxon>
        <taxon>Polyphaga</taxon>
        <taxon>Cucujiformia</taxon>
        <taxon>Tenebrionidae</taxon>
        <taxon>Zophobas</taxon>
    </lineage>
</organism>
<dbReference type="GO" id="GO:0046872">
    <property type="term" value="F:metal ion binding"/>
    <property type="evidence" value="ECO:0007669"/>
    <property type="project" value="UniProtKB-KW"/>
</dbReference>
<evidence type="ECO:0000256" key="5">
    <source>
        <dbReference type="PIRSR" id="PIRSR006809-1"/>
    </source>
</evidence>
<name>A0AA38M1Q9_9CUCU</name>
<evidence type="ECO:0000313" key="9">
    <source>
        <dbReference type="EMBL" id="KAJ3639804.1"/>
    </source>
</evidence>
<accession>A0AA38M1Q9</accession>
<comment type="cofactor">
    <cofactor evidence="6">
        <name>Mg(2+)</name>
        <dbReference type="ChEBI" id="CHEBI:18420"/>
    </cofactor>
</comment>
<dbReference type="SUPFAM" id="SSF52540">
    <property type="entry name" value="P-loop containing nucleoside triphosphate hydrolases"/>
    <property type="match status" value="1"/>
</dbReference>
<feature type="binding site" evidence="5">
    <location>
        <begin position="387"/>
        <end position="389"/>
    </location>
    <ligand>
        <name>GTP</name>
        <dbReference type="ChEBI" id="CHEBI:37565"/>
    </ligand>
</feature>
<dbReference type="PANTHER" id="PTHR10229">
    <property type="entry name" value="GTP-BINDING PROTEIN HFLX"/>
    <property type="match status" value="1"/>
</dbReference>
<dbReference type="Pfam" id="PF01926">
    <property type="entry name" value="MMR_HSR1"/>
    <property type="match status" value="1"/>
</dbReference>
<feature type="binding site" evidence="5">
    <location>
        <begin position="250"/>
        <end position="257"/>
    </location>
    <ligand>
        <name>GTP</name>
        <dbReference type="ChEBI" id="CHEBI:37565"/>
    </ligand>
</feature>
<dbReference type="AlphaFoldDB" id="A0AA38M1Q9"/>
<dbReference type="Gene3D" id="3.40.50.11060">
    <property type="entry name" value="GTPase HflX, N-terminal domain"/>
    <property type="match status" value="1"/>
</dbReference>
<dbReference type="FunFam" id="3.40.50.300:FF:000886">
    <property type="entry name" value="Putative GTP-binding protein 6"/>
    <property type="match status" value="1"/>
</dbReference>
<evidence type="ECO:0000256" key="3">
    <source>
        <dbReference type="ARBA" id="ARBA00022842"/>
    </source>
</evidence>
<evidence type="ECO:0000256" key="4">
    <source>
        <dbReference type="ARBA" id="ARBA00023134"/>
    </source>
</evidence>
<dbReference type="GO" id="GO:0005737">
    <property type="term" value="C:cytoplasm"/>
    <property type="evidence" value="ECO:0007669"/>
    <property type="project" value="TreeGrafter"/>
</dbReference>
<keyword evidence="4 5" id="KW-0342">GTP-binding</keyword>
<dbReference type="InterPro" id="IPR027417">
    <property type="entry name" value="P-loop_NTPase"/>
</dbReference>
<protein>
    <recommendedName>
        <fullName evidence="8">Hflx-type G domain-containing protein</fullName>
    </recommendedName>
</protein>
<dbReference type="InterPro" id="IPR030394">
    <property type="entry name" value="G_HFLX_dom"/>
</dbReference>
<dbReference type="InterPro" id="IPR042108">
    <property type="entry name" value="GTPase_HflX_N_sf"/>
</dbReference>
<feature type="domain" description="Hflx-type G" evidence="8">
    <location>
        <begin position="244"/>
        <end position="409"/>
    </location>
</feature>
<dbReference type="GO" id="GO:0043022">
    <property type="term" value="F:ribosome binding"/>
    <property type="evidence" value="ECO:0007669"/>
    <property type="project" value="TreeGrafter"/>
</dbReference>
<dbReference type="GO" id="GO:0005525">
    <property type="term" value="F:GTP binding"/>
    <property type="evidence" value="ECO:0007669"/>
    <property type="project" value="UniProtKB-KW"/>
</dbReference>
<sequence>MNILRRLPLVTQIKPKLTLHKGFFSQKRNDERLYDEILNDDSEYLSFTEKYLKLDPSKTCYIIQPYVKWGPQKKEGITPEEQLDEAKALVNTLPSWDVEDTITVPLESLDKKALFGSGSLEKLRQLIRGNAGVNAIFINVGTLKKSQLLNLEKEFGVPILDRYKIVMQILKLHAVSKHAKLQVALAELYYVQRTTFREENFGKPEREKVKLMFQNREQKLKNAIKELRAERALLRNKRQKIDYPVVAVVGYTNAGKTSLIKALTGEEKLKPRNQLFATLDVTMHEGMLPSGLKVLYVDTVGFISDIPTNLIECFVATLEDAVLADVILHVEDIASTCFEFKRKHVLDTLRDLAAKAQTSDVLNKIVSVGSKCDLVPREVNVGMLKVSSKNDIGLDVLRLKLEECILSNTNRKKLKIRVPIGSEAIRWLYKNSTVICEIPDEKNSQFVLADVIITHGKLSQFKHHFSP</sequence>
<dbReference type="PANTHER" id="PTHR10229:SF0">
    <property type="entry name" value="GTP-BINDING PROTEIN 6-RELATED"/>
    <property type="match status" value="1"/>
</dbReference>
<dbReference type="Proteomes" id="UP001168821">
    <property type="component" value="Unassembled WGS sequence"/>
</dbReference>
<evidence type="ECO:0000256" key="1">
    <source>
        <dbReference type="ARBA" id="ARBA00022723"/>
    </source>
</evidence>
<dbReference type="CDD" id="cd01878">
    <property type="entry name" value="HflX"/>
    <property type="match status" value="1"/>
</dbReference>
<dbReference type="PIRSF" id="PIRSF006809">
    <property type="entry name" value="GTP-binding_hflX_prd"/>
    <property type="match status" value="1"/>
</dbReference>
<dbReference type="Pfam" id="PF13167">
    <property type="entry name" value="GTP-bdg_N"/>
    <property type="match status" value="1"/>
</dbReference>
<feature type="coiled-coil region" evidence="7">
    <location>
        <begin position="210"/>
        <end position="240"/>
    </location>
</feature>
<dbReference type="Gene3D" id="3.40.50.300">
    <property type="entry name" value="P-loop containing nucleotide triphosphate hydrolases"/>
    <property type="match status" value="1"/>
</dbReference>
<feature type="binding site" evidence="5">
    <location>
        <begin position="276"/>
        <end position="280"/>
    </location>
    <ligand>
        <name>GTP</name>
        <dbReference type="ChEBI" id="CHEBI:37565"/>
    </ligand>
</feature>
<dbReference type="EMBL" id="JALNTZ010000010">
    <property type="protein sequence ID" value="KAJ3639804.1"/>
    <property type="molecule type" value="Genomic_DNA"/>
</dbReference>
<evidence type="ECO:0000259" key="8">
    <source>
        <dbReference type="PROSITE" id="PS51705"/>
    </source>
</evidence>
<keyword evidence="1 6" id="KW-0479">Metal-binding</keyword>
<feature type="binding site" evidence="5">
    <location>
        <begin position="298"/>
        <end position="301"/>
    </location>
    <ligand>
        <name>GTP</name>
        <dbReference type="ChEBI" id="CHEBI:37565"/>
    </ligand>
</feature>
<keyword evidence="3 6" id="KW-0460">Magnesium</keyword>
<keyword evidence="10" id="KW-1185">Reference proteome</keyword>
<evidence type="ECO:0000256" key="7">
    <source>
        <dbReference type="SAM" id="Coils"/>
    </source>
</evidence>
<comment type="caution">
    <text evidence="9">The sequence shown here is derived from an EMBL/GenBank/DDBJ whole genome shotgun (WGS) entry which is preliminary data.</text>
</comment>
<dbReference type="InterPro" id="IPR006073">
    <property type="entry name" value="GTP-bd"/>
</dbReference>
<keyword evidence="2 5" id="KW-0547">Nucleotide-binding</keyword>